<name>A0A852RY97_9ACTN</name>
<evidence type="ECO:0000313" key="3">
    <source>
        <dbReference type="EMBL" id="NYD31532.1"/>
    </source>
</evidence>
<evidence type="ECO:0000256" key="1">
    <source>
        <dbReference type="SAM" id="MobiDB-lite"/>
    </source>
</evidence>
<accession>A0A852RY97</accession>
<dbReference type="AlphaFoldDB" id="A0A852RY97"/>
<feature type="transmembrane region" description="Helical" evidence="2">
    <location>
        <begin position="31"/>
        <end position="53"/>
    </location>
</feature>
<organism evidence="3 4">
    <name type="scientific">Nocardioides kongjuensis</name>
    <dbReference type="NCBI Taxonomy" id="349522"/>
    <lineage>
        <taxon>Bacteria</taxon>
        <taxon>Bacillati</taxon>
        <taxon>Actinomycetota</taxon>
        <taxon>Actinomycetes</taxon>
        <taxon>Propionibacteriales</taxon>
        <taxon>Nocardioidaceae</taxon>
        <taxon>Nocardioides</taxon>
    </lineage>
</organism>
<reference evidence="3 4" key="1">
    <citation type="submission" date="2020-07" db="EMBL/GenBank/DDBJ databases">
        <title>Sequencing the genomes of 1000 actinobacteria strains.</title>
        <authorList>
            <person name="Klenk H.-P."/>
        </authorList>
    </citation>
    <scope>NUCLEOTIDE SEQUENCE [LARGE SCALE GENOMIC DNA]</scope>
    <source>
        <strain evidence="3 4">DSM 19082</strain>
    </source>
</reference>
<keyword evidence="2" id="KW-0472">Membrane</keyword>
<keyword evidence="2" id="KW-0812">Transmembrane</keyword>
<sequence length="613" mass="65127">MSPEIRRRRRSRGFRRLQRQVRRFRQDHPRWTIAIAVGAVAAVLLGWSLWVVLGAARDLRQVDEQARLMRDALVQGDAAGARSALEAYQEAADSADDATHGVTWSVFGAVPLLGDDADGVATVASVLADLGRDGLTPVADAADRVTAASFKPVQHTFPLDTIASLEKPAARSEKAFDAASGRLGEVDSTGFVGPIRTAFDSLRTLVDDARGTLQSTYRASRLMPRMLGQDGPRNYLMVFQNNAESRSSGGLPGSLSLIHARDGKVEIVEQVDMAELGATPGRPVLPLSAEEEKLFGDILGTTGVDATLTPDFPRASALIRARWQQVEGQPLDGILYVDPVVVSYLLRATGQVPVAGYAPVSAANVVSRVENEIYALTPGTAAQSDYQEAVAKAVFDVFADGHGDAVDVIRALVTGVEEGRVRMHFFADDAQAEIAGTRIAGEFVDRTDGPPVVGIYVNDAGPTKMQYYLRQQAELYSRSCSGGRQELGVTITFTNATPALADQLPDAITGEFFPGNRTDPGQQLLVVYLSAPVGGRVDEVLVDGQPAGDPTVATYAGRQVATIGVLLDPGQTQKVDVVLRTGKGQTGDARLEMSPGAAPGSSNATAPSACHTR</sequence>
<keyword evidence="2" id="KW-1133">Transmembrane helix</keyword>
<protein>
    <recommendedName>
        <fullName evidence="5">DUF4012 domain-containing protein</fullName>
    </recommendedName>
</protein>
<dbReference type="EMBL" id="JACCBF010000001">
    <property type="protein sequence ID" value="NYD31532.1"/>
    <property type="molecule type" value="Genomic_DNA"/>
</dbReference>
<evidence type="ECO:0008006" key="5">
    <source>
        <dbReference type="Google" id="ProtNLM"/>
    </source>
</evidence>
<dbReference type="Pfam" id="PF13196">
    <property type="entry name" value="DUF4012"/>
    <property type="match status" value="1"/>
</dbReference>
<keyword evidence="4" id="KW-1185">Reference proteome</keyword>
<proteinExistence type="predicted"/>
<evidence type="ECO:0000313" key="4">
    <source>
        <dbReference type="Proteomes" id="UP000582231"/>
    </source>
</evidence>
<comment type="caution">
    <text evidence="3">The sequence shown here is derived from an EMBL/GenBank/DDBJ whole genome shotgun (WGS) entry which is preliminary data.</text>
</comment>
<dbReference type="RefSeq" id="WP_179727824.1">
    <property type="nucleotide sequence ID" value="NZ_BAABEF010000001.1"/>
</dbReference>
<evidence type="ECO:0000256" key="2">
    <source>
        <dbReference type="SAM" id="Phobius"/>
    </source>
</evidence>
<gene>
    <name evidence="3" type="ORF">BJ958_003078</name>
</gene>
<feature type="region of interest" description="Disordered" evidence="1">
    <location>
        <begin position="586"/>
        <end position="613"/>
    </location>
</feature>
<dbReference type="Proteomes" id="UP000582231">
    <property type="component" value="Unassembled WGS sequence"/>
</dbReference>
<dbReference type="InterPro" id="IPR025101">
    <property type="entry name" value="DUF4012"/>
</dbReference>